<dbReference type="EnsemblMetazoa" id="CJA32000.1">
    <property type="protein sequence ID" value="CJA32000.1"/>
    <property type="gene ID" value="WBGene00207847"/>
</dbReference>
<reference evidence="1" key="2">
    <citation type="submission" date="2022-06" db="UniProtKB">
        <authorList>
            <consortium name="EnsemblMetazoa"/>
        </authorList>
    </citation>
    <scope>IDENTIFICATION</scope>
    <source>
        <strain evidence="1">DF5081</strain>
    </source>
</reference>
<reference evidence="2" key="1">
    <citation type="submission" date="2010-08" db="EMBL/GenBank/DDBJ databases">
        <authorList>
            <consortium name="Caenorhabditis japonica Sequencing Consortium"/>
            <person name="Wilson R.K."/>
        </authorList>
    </citation>
    <scope>NUCLEOTIDE SEQUENCE [LARGE SCALE GENOMIC DNA]</scope>
    <source>
        <strain evidence="2">DF5081</strain>
    </source>
</reference>
<name>A0A8R1EAA2_CAEJA</name>
<dbReference type="Proteomes" id="UP000005237">
    <property type="component" value="Unassembled WGS sequence"/>
</dbReference>
<organism evidence="1 2">
    <name type="scientific">Caenorhabditis japonica</name>
    <dbReference type="NCBI Taxonomy" id="281687"/>
    <lineage>
        <taxon>Eukaryota</taxon>
        <taxon>Metazoa</taxon>
        <taxon>Ecdysozoa</taxon>
        <taxon>Nematoda</taxon>
        <taxon>Chromadorea</taxon>
        <taxon>Rhabditida</taxon>
        <taxon>Rhabditina</taxon>
        <taxon>Rhabditomorpha</taxon>
        <taxon>Rhabditoidea</taxon>
        <taxon>Rhabditidae</taxon>
        <taxon>Peloderinae</taxon>
        <taxon>Caenorhabditis</taxon>
    </lineage>
</organism>
<sequence>MIEGRINKGFEPRKQIKLLTSCLSAAHQLPIAYPSQFSRIPWKFVDNGQSEVSMSVNLSTRCLWAAHPVSFSCPTAAL</sequence>
<dbReference type="AlphaFoldDB" id="A0A8R1EAA2"/>
<accession>A0A8R1EAA2</accession>
<keyword evidence="2" id="KW-1185">Reference proteome</keyword>
<proteinExistence type="predicted"/>
<protein>
    <submittedName>
        <fullName evidence="1">Uncharacterized protein</fullName>
    </submittedName>
</protein>
<evidence type="ECO:0000313" key="2">
    <source>
        <dbReference type="Proteomes" id="UP000005237"/>
    </source>
</evidence>
<evidence type="ECO:0000313" key="1">
    <source>
        <dbReference type="EnsemblMetazoa" id="CJA32000.1"/>
    </source>
</evidence>